<evidence type="ECO:0000256" key="3">
    <source>
        <dbReference type="ARBA" id="ARBA00022448"/>
    </source>
</evidence>
<dbReference type="PROSITE" id="PS50983">
    <property type="entry name" value="FE_B12_PBP"/>
    <property type="match status" value="1"/>
</dbReference>
<evidence type="ECO:0000313" key="8">
    <source>
        <dbReference type="EMBL" id="EKV31884.1"/>
    </source>
</evidence>
<dbReference type="GO" id="GO:1901678">
    <property type="term" value="P:iron coordination entity transport"/>
    <property type="evidence" value="ECO:0007669"/>
    <property type="project" value="UniProtKB-ARBA"/>
</dbReference>
<feature type="domain" description="Fe/B12 periplasmic-binding" evidence="7">
    <location>
        <begin position="42"/>
        <end position="302"/>
    </location>
</feature>
<comment type="subcellular location">
    <subcellularLocation>
        <location evidence="1">Cell envelope</location>
    </subcellularLocation>
</comment>
<keyword evidence="5 6" id="KW-0732">Signal</keyword>
<protein>
    <submittedName>
        <fullName evidence="8">Iron(III) dicitrate transport system, periplasmic iron-binding protein FecB</fullName>
    </submittedName>
</protein>
<gene>
    <name evidence="8" type="ORF">C882_3636</name>
</gene>
<keyword evidence="4" id="KW-0406">Ion transport</keyword>
<dbReference type="GO" id="GO:0030288">
    <property type="term" value="C:outer membrane-bounded periplasmic space"/>
    <property type="evidence" value="ECO:0007669"/>
    <property type="project" value="TreeGrafter"/>
</dbReference>
<name>K9H471_9PROT</name>
<dbReference type="InterPro" id="IPR051313">
    <property type="entry name" value="Bact_iron-sidero_bind"/>
</dbReference>
<evidence type="ECO:0000256" key="1">
    <source>
        <dbReference type="ARBA" id="ARBA00004196"/>
    </source>
</evidence>
<feature type="chain" id="PRO_5003931325" evidence="6">
    <location>
        <begin position="25"/>
        <end position="302"/>
    </location>
</feature>
<reference evidence="8 9" key="1">
    <citation type="journal article" date="2013" name="Genome Announc.">
        <title>Draft Genome Sequence of an Alphaproteobacterium, Caenispirillum salinarum AK4(T), Isolated from a Solar Saltern.</title>
        <authorList>
            <person name="Khatri I."/>
            <person name="Singh A."/>
            <person name="Korpole S."/>
            <person name="Pinnaka A.K."/>
            <person name="Subramanian S."/>
        </authorList>
    </citation>
    <scope>NUCLEOTIDE SEQUENCE [LARGE SCALE GENOMIC DNA]</scope>
    <source>
        <strain evidence="8 9">AK4</strain>
    </source>
</reference>
<dbReference type="Proteomes" id="UP000009881">
    <property type="component" value="Unassembled WGS sequence"/>
</dbReference>
<accession>K9H471</accession>
<dbReference type="FunFam" id="3.40.50.1980:FF:000003">
    <property type="entry name" value="Iron ABC transporter substrate-binding protein"/>
    <property type="match status" value="1"/>
</dbReference>
<dbReference type="EMBL" id="ANHY01000005">
    <property type="protein sequence ID" value="EKV31884.1"/>
    <property type="molecule type" value="Genomic_DNA"/>
</dbReference>
<dbReference type="SUPFAM" id="SSF53807">
    <property type="entry name" value="Helical backbone' metal receptor"/>
    <property type="match status" value="1"/>
</dbReference>
<comment type="similarity">
    <text evidence="2">Belongs to the bacterial solute-binding protein 8 family.</text>
</comment>
<proteinExistence type="inferred from homology"/>
<dbReference type="STRING" id="1238182.C882_3636"/>
<dbReference type="InterPro" id="IPR002491">
    <property type="entry name" value="ABC_transptr_periplasmic_BD"/>
</dbReference>
<comment type="caution">
    <text evidence="8">The sequence shown here is derived from an EMBL/GenBank/DDBJ whole genome shotgun (WGS) entry which is preliminary data.</text>
</comment>
<dbReference type="PATRIC" id="fig|1238182.3.peg.1307"/>
<dbReference type="Gene3D" id="3.40.50.1980">
    <property type="entry name" value="Nitrogenase molybdenum iron protein domain"/>
    <property type="match status" value="2"/>
</dbReference>
<keyword evidence="4" id="KW-0408">Iron</keyword>
<feature type="signal peptide" evidence="6">
    <location>
        <begin position="1"/>
        <end position="24"/>
    </location>
</feature>
<dbReference type="CDD" id="cd01146">
    <property type="entry name" value="FhuD"/>
    <property type="match status" value="1"/>
</dbReference>
<dbReference type="RefSeq" id="WP_009539753.1">
    <property type="nucleotide sequence ID" value="NZ_ANHY01000005.1"/>
</dbReference>
<evidence type="ECO:0000313" key="9">
    <source>
        <dbReference type="Proteomes" id="UP000009881"/>
    </source>
</evidence>
<keyword evidence="3" id="KW-0813">Transport</keyword>
<dbReference type="OrthoDB" id="9793175at2"/>
<organism evidence="8 9">
    <name type="scientific">Caenispirillum salinarum AK4</name>
    <dbReference type="NCBI Taxonomy" id="1238182"/>
    <lineage>
        <taxon>Bacteria</taxon>
        <taxon>Pseudomonadati</taxon>
        <taxon>Pseudomonadota</taxon>
        <taxon>Alphaproteobacteria</taxon>
        <taxon>Rhodospirillales</taxon>
        <taxon>Novispirillaceae</taxon>
        <taxon>Caenispirillum</taxon>
    </lineage>
</organism>
<dbReference type="PANTHER" id="PTHR30532:SF21">
    <property type="entry name" value="SIDEROPHORE-BINDING LIPOPROTEIN YFIY-RELATED"/>
    <property type="match status" value="1"/>
</dbReference>
<dbReference type="PANTHER" id="PTHR30532">
    <property type="entry name" value="IRON III DICITRATE-BINDING PERIPLASMIC PROTEIN"/>
    <property type="match status" value="1"/>
</dbReference>
<keyword evidence="9" id="KW-1185">Reference proteome</keyword>
<dbReference type="eggNOG" id="COG0614">
    <property type="taxonomic scope" value="Bacteria"/>
</dbReference>
<keyword evidence="4" id="KW-0410">Iron transport</keyword>
<dbReference type="Pfam" id="PF01497">
    <property type="entry name" value="Peripla_BP_2"/>
    <property type="match status" value="1"/>
</dbReference>
<sequence>MEKMRRLLVLVLVVSALASAPAAARSVSHAMGETEVPDTPRRVVVLTNEGTEALLALGVKPVGAVRSWLGDPWYEHIAPRMNGVMMVGTEHAPNLEVIAALKPDLIIGNKLRQEAIYHQLSAIAPTVMSNVLRGAWQDNMRLYADALGLGTAGQQQLDAFDARARDLAEALGPRLDEAVSLVRFMPGTARIYYKDSFAGGILERVGFARPQPQDKDAFADQVIKERIPDMDGDRLFYFVFDTGDGTASEAAADWMREPLWKSLSAVQAGRVHEVSDATWNTSGGIIAARMMLDDLEQIYGLE</sequence>
<evidence type="ECO:0000259" key="7">
    <source>
        <dbReference type="PROSITE" id="PS50983"/>
    </source>
</evidence>
<evidence type="ECO:0000256" key="6">
    <source>
        <dbReference type="SAM" id="SignalP"/>
    </source>
</evidence>
<dbReference type="AlphaFoldDB" id="K9H471"/>
<evidence type="ECO:0000256" key="2">
    <source>
        <dbReference type="ARBA" id="ARBA00008814"/>
    </source>
</evidence>
<evidence type="ECO:0000256" key="4">
    <source>
        <dbReference type="ARBA" id="ARBA00022496"/>
    </source>
</evidence>
<evidence type="ECO:0000256" key="5">
    <source>
        <dbReference type="ARBA" id="ARBA00022729"/>
    </source>
</evidence>